<dbReference type="Pfam" id="PF02811">
    <property type="entry name" value="PHP"/>
    <property type="match status" value="1"/>
</dbReference>
<dbReference type="PANTHER" id="PTHR36928">
    <property type="entry name" value="PHOSPHATASE YCDX-RELATED"/>
    <property type="match status" value="1"/>
</dbReference>
<dbReference type="Proteomes" id="UP000823990">
    <property type="component" value="Unassembled WGS sequence"/>
</dbReference>
<dbReference type="GO" id="GO:0042578">
    <property type="term" value="F:phosphoric ester hydrolase activity"/>
    <property type="evidence" value="ECO:0007669"/>
    <property type="project" value="TreeGrafter"/>
</dbReference>
<dbReference type="EMBL" id="DXHS01000097">
    <property type="protein sequence ID" value="HIW02883.1"/>
    <property type="molecule type" value="Genomic_DNA"/>
</dbReference>
<sequence length="251" mass="27760">MIYGDYHTHTTYSHGKGSVEDNVKAAIAAGLREIAITDHGPRHLLAGVKKKRLPEFFAEVKRLRLEYPQITILTGIECNFLSPRGEIDLPEEYADELDVVVCGYHKGIRLLRPGDMFFFLGNLVTKNSRRVLARNTDAYISALEKNDIDIISHPMHDCRIDLRAVGEAAAAKGTLIELNGKRVSVTADDLVLLASLGCKFVADSDAHVPDKVGDVSCEREVWEKSGLPDELIVNLTSAPHFKRGRAEAVRS</sequence>
<comment type="caution">
    <text evidence="2">The sequence shown here is derived from an EMBL/GenBank/DDBJ whole genome shotgun (WGS) entry which is preliminary data.</text>
</comment>
<dbReference type="InterPro" id="IPR004013">
    <property type="entry name" value="PHP_dom"/>
</dbReference>
<evidence type="ECO:0000313" key="3">
    <source>
        <dbReference type="Proteomes" id="UP000823990"/>
    </source>
</evidence>
<name>A0A9D1TRL1_9FIRM</name>
<reference evidence="2" key="1">
    <citation type="journal article" date="2021" name="PeerJ">
        <title>Extensive microbial diversity within the chicken gut microbiome revealed by metagenomics and culture.</title>
        <authorList>
            <person name="Gilroy R."/>
            <person name="Ravi A."/>
            <person name="Getino M."/>
            <person name="Pursley I."/>
            <person name="Horton D.L."/>
            <person name="Alikhan N.F."/>
            <person name="Baker D."/>
            <person name="Gharbi K."/>
            <person name="Hall N."/>
            <person name="Watson M."/>
            <person name="Adriaenssens E.M."/>
            <person name="Foster-Nyarko E."/>
            <person name="Jarju S."/>
            <person name="Secka A."/>
            <person name="Antonio M."/>
            <person name="Oren A."/>
            <person name="Chaudhuri R.R."/>
            <person name="La Ragione R."/>
            <person name="Hildebrand F."/>
            <person name="Pallen M.J."/>
        </authorList>
    </citation>
    <scope>NUCLEOTIDE SEQUENCE</scope>
    <source>
        <strain evidence="2">12435</strain>
    </source>
</reference>
<dbReference type="InterPro" id="IPR003141">
    <property type="entry name" value="Pol/His_phosphatase_N"/>
</dbReference>
<dbReference type="SMART" id="SM00481">
    <property type="entry name" value="POLIIIAc"/>
    <property type="match status" value="1"/>
</dbReference>
<feature type="domain" description="Polymerase/histidinol phosphatase N-terminal" evidence="1">
    <location>
        <begin position="4"/>
        <end position="82"/>
    </location>
</feature>
<dbReference type="GO" id="GO:0005829">
    <property type="term" value="C:cytosol"/>
    <property type="evidence" value="ECO:0007669"/>
    <property type="project" value="TreeGrafter"/>
</dbReference>
<gene>
    <name evidence="2" type="ORF">H9892_06045</name>
</gene>
<protein>
    <submittedName>
        <fullName evidence="2">PHP domain-containing protein</fullName>
    </submittedName>
</protein>
<dbReference type="AlphaFoldDB" id="A0A9D1TRL1"/>
<dbReference type="SUPFAM" id="SSF89550">
    <property type="entry name" value="PHP domain-like"/>
    <property type="match status" value="1"/>
</dbReference>
<dbReference type="InterPro" id="IPR016195">
    <property type="entry name" value="Pol/histidinol_Pase-like"/>
</dbReference>
<organism evidence="2 3">
    <name type="scientific">Candidatus Protoclostridium stercorigallinarum</name>
    <dbReference type="NCBI Taxonomy" id="2838741"/>
    <lineage>
        <taxon>Bacteria</taxon>
        <taxon>Bacillati</taxon>
        <taxon>Bacillota</taxon>
        <taxon>Clostridia</taxon>
        <taxon>Candidatus Protoclostridium</taxon>
    </lineage>
</organism>
<accession>A0A9D1TRL1</accession>
<evidence type="ECO:0000313" key="2">
    <source>
        <dbReference type="EMBL" id="HIW02883.1"/>
    </source>
</evidence>
<reference evidence="2" key="2">
    <citation type="submission" date="2021-04" db="EMBL/GenBank/DDBJ databases">
        <authorList>
            <person name="Gilroy R."/>
        </authorList>
    </citation>
    <scope>NUCLEOTIDE SEQUENCE</scope>
    <source>
        <strain evidence="2">12435</strain>
    </source>
</reference>
<dbReference type="PANTHER" id="PTHR36928:SF1">
    <property type="entry name" value="PHOSPHATASE YCDX-RELATED"/>
    <property type="match status" value="1"/>
</dbReference>
<evidence type="ECO:0000259" key="1">
    <source>
        <dbReference type="SMART" id="SM00481"/>
    </source>
</evidence>
<dbReference type="Gene3D" id="3.20.20.140">
    <property type="entry name" value="Metal-dependent hydrolases"/>
    <property type="match status" value="1"/>
</dbReference>
<dbReference type="InterPro" id="IPR050243">
    <property type="entry name" value="PHP_phosphatase"/>
</dbReference>
<proteinExistence type="predicted"/>
<dbReference type="GO" id="GO:0008270">
    <property type="term" value="F:zinc ion binding"/>
    <property type="evidence" value="ECO:0007669"/>
    <property type="project" value="TreeGrafter"/>
</dbReference>